<dbReference type="EMBL" id="BRYB01003319">
    <property type="protein sequence ID" value="GMI34573.1"/>
    <property type="molecule type" value="Genomic_DNA"/>
</dbReference>
<dbReference type="Pfam" id="PF00650">
    <property type="entry name" value="CRAL_TRIO"/>
    <property type="match status" value="1"/>
</dbReference>
<evidence type="ECO:0000313" key="3">
    <source>
        <dbReference type="EMBL" id="GMI34573.1"/>
    </source>
</evidence>
<evidence type="ECO:0000259" key="2">
    <source>
        <dbReference type="PROSITE" id="PS50191"/>
    </source>
</evidence>
<organism evidence="3 4">
    <name type="scientific">Tetraparma gracilis</name>
    <dbReference type="NCBI Taxonomy" id="2962635"/>
    <lineage>
        <taxon>Eukaryota</taxon>
        <taxon>Sar</taxon>
        <taxon>Stramenopiles</taxon>
        <taxon>Ochrophyta</taxon>
        <taxon>Bolidophyceae</taxon>
        <taxon>Parmales</taxon>
        <taxon>Triparmaceae</taxon>
        <taxon>Tetraparma</taxon>
    </lineage>
</organism>
<dbReference type="Proteomes" id="UP001165060">
    <property type="component" value="Unassembled WGS sequence"/>
</dbReference>
<feature type="region of interest" description="Disordered" evidence="1">
    <location>
        <begin position="51"/>
        <end position="72"/>
    </location>
</feature>
<proteinExistence type="predicted"/>
<dbReference type="InterPro" id="IPR036865">
    <property type="entry name" value="CRAL-TRIO_dom_sf"/>
</dbReference>
<protein>
    <recommendedName>
        <fullName evidence="2">CRAL-TRIO domain-containing protein</fullName>
    </recommendedName>
</protein>
<reference evidence="3 4" key="1">
    <citation type="journal article" date="2023" name="Commun. Biol.">
        <title>Genome analysis of Parmales, the sister group of diatoms, reveals the evolutionary specialization of diatoms from phago-mixotrophs to photoautotrophs.</title>
        <authorList>
            <person name="Ban H."/>
            <person name="Sato S."/>
            <person name="Yoshikawa S."/>
            <person name="Yamada K."/>
            <person name="Nakamura Y."/>
            <person name="Ichinomiya M."/>
            <person name="Sato N."/>
            <person name="Blanc-Mathieu R."/>
            <person name="Endo H."/>
            <person name="Kuwata A."/>
            <person name="Ogata H."/>
        </authorList>
    </citation>
    <scope>NUCLEOTIDE SEQUENCE [LARGE SCALE GENOMIC DNA]</scope>
</reference>
<sequence length="333" mass="36082">MYSNNTKVAPSTPPAASSETSDAGRSVIAGAGAFDEQVTANDAAFDDQVTAEVTAKDGPARHEKKRRIHPSDDDDVLGVDFLVDSKKQQLKKAPEPIGRLGQVLQLSSLILSSTGSPPPDPSPSFLRLFLFYAEGDIARAASRHADYWSLRAELFGPSLSFDMPSPSPLASHPFVATPEGARDALGRRLLYVRPRFLDWSLLSVSSCISCIWSIMHSLLLTDPLAAEHGVIIVSNCAGLSLSNLGKVRRLVPLAIRSMHHALPLRVSAMRIVNNPSPGFVSRIFLPFFRIFCPEPLRGRLEVLGNDHGRLLEVLPREAVPKALGGALDVEEPD</sequence>
<evidence type="ECO:0000256" key="1">
    <source>
        <dbReference type="SAM" id="MobiDB-lite"/>
    </source>
</evidence>
<evidence type="ECO:0000313" key="4">
    <source>
        <dbReference type="Proteomes" id="UP001165060"/>
    </source>
</evidence>
<keyword evidence="4" id="KW-1185">Reference proteome</keyword>
<dbReference type="PANTHER" id="PTHR10174">
    <property type="entry name" value="ALPHA-TOCOPHEROL TRANSFER PROTEIN-RELATED"/>
    <property type="match status" value="1"/>
</dbReference>
<dbReference type="CDD" id="cd00170">
    <property type="entry name" value="SEC14"/>
    <property type="match status" value="1"/>
</dbReference>
<feature type="domain" description="CRAL-TRIO" evidence="2">
    <location>
        <begin position="180"/>
        <end position="331"/>
    </location>
</feature>
<accession>A0ABQ6MVV0</accession>
<dbReference type="SUPFAM" id="SSF52087">
    <property type="entry name" value="CRAL/TRIO domain"/>
    <property type="match status" value="1"/>
</dbReference>
<gene>
    <name evidence="3" type="ORF">TeGR_g13142</name>
</gene>
<name>A0ABQ6MVV0_9STRA</name>
<dbReference type="InterPro" id="IPR001251">
    <property type="entry name" value="CRAL-TRIO_dom"/>
</dbReference>
<dbReference type="Gene3D" id="3.40.525.10">
    <property type="entry name" value="CRAL-TRIO lipid binding domain"/>
    <property type="match status" value="1"/>
</dbReference>
<dbReference type="PROSITE" id="PS50191">
    <property type="entry name" value="CRAL_TRIO"/>
    <property type="match status" value="1"/>
</dbReference>
<feature type="region of interest" description="Disordered" evidence="1">
    <location>
        <begin position="1"/>
        <end position="24"/>
    </location>
</feature>
<comment type="caution">
    <text evidence="3">The sequence shown here is derived from an EMBL/GenBank/DDBJ whole genome shotgun (WGS) entry which is preliminary data.</text>
</comment>
<dbReference type="PANTHER" id="PTHR10174:SF208">
    <property type="entry name" value="CRAL-TRIO DOMAIN-CONTAINING PROTEIN DDB_G0278031"/>
    <property type="match status" value="1"/>
</dbReference>